<dbReference type="EMBL" id="VAHF01000002">
    <property type="protein sequence ID" value="TXG69433.1"/>
    <property type="molecule type" value="Genomic_DNA"/>
</dbReference>
<protein>
    <recommendedName>
        <fullName evidence="6">Glycosyltransferase</fullName>
    </recommendedName>
</protein>
<reference evidence="5" key="1">
    <citation type="journal article" date="2019" name="Gigascience">
        <title>De novo genome assembly of the endangered Acer yangbiense, a plant species with extremely small populations endemic to Yunnan Province, China.</title>
        <authorList>
            <person name="Yang J."/>
            <person name="Wariss H.M."/>
            <person name="Tao L."/>
            <person name="Zhang R."/>
            <person name="Yun Q."/>
            <person name="Hollingsworth P."/>
            <person name="Dao Z."/>
            <person name="Luo G."/>
            <person name="Guo H."/>
            <person name="Ma Y."/>
            <person name="Sun W."/>
        </authorList>
    </citation>
    <scope>NUCLEOTIDE SEQUENCE [LARGE SCALE GENOMIC DNA]</scope>
    <source>
        <strain evidence="5">cv. Malutang</strain>
    </source>
</reference>
<dbReference type="PANTHER" id="PTHR11926:SF1560">
    <property type="entry name" value="UDP-GLYCOSYLTRANSFERASE 74E1-RELATED"/>
    <property type="match status" value="1"/>
</dbReference>
<dbReference type="Pfam" id="PF00201">
    <property type="entry name" value="UDPGT"/>
    <property type="match status" value="1"/>
</dbReference>
<dbReference type="PANTHER" id="PTHR11926">
    <property type="entry name" value="GLUCOSYL/GLUCURONOSYL TRANSFERASES"/>
    <property type="match status" value="1"/>
</dbReference>
<dbReference type="OrthoDB" id="5835829at2759"/>
<organism evidence="4 5">
    <name type="scientific">Acer yangbiense</name>
    <dbReference type="NCBI Taxonomy" id="1000413"/>
    <lineage>
        <taxon>Eukaryota</taxon>
        <taxon>Viridiplantae</taxon>
        <taxon>Streptophyta</taxon>
        <taxon>Embryophyta</taxon>
        <taxon>Tracheophyta</taxon>
        <taxon>Spermatophyta</taxon>
        <taxon>Magnoliopsida</taxon>
        <taxon>eudicotyledons</taxon>
        <taxon>Gunneridae</taxon>
        <taxon>Pentapetalae</taxon>
        <taxon>rosids</taxon>
        <taxon>malvids</taxon>
        <taxon>Sapindales</taxon>
        <taxon>Sapindaceae</taxon>
        <taxon>Hippocastanoideae</taxon>
        <taxon>Acereae</taxon>
        <taxon>Acer</taxon>
    </lineage>
</organism>
<dbReference type="SUPFAM" id="SSF53756">
    <property type="entry name" value="UDP-Glycosyltransferase/glycogen phosphorylase"/>
    <property type="match status" value="1"/>
</dbReference>
<keyword evidence="5" id="KW-1185">Reference proteome</keyword>
<evidence type="ECO:0000313" key="4">
    <source>
        <dbReference type="EMBL" id="TXG69433.1"/>
    </source>
</evidence>
<evidence type="ECO:0000256" key="3">
    <source>
        <dbReference type="ARBA" id="ARBA00022679"/>
    </source>
</evidence>
<dbReference type="InterPro" id="IPR002213">
    <property type="entry name" value="UDP_glucos_trans"/>
</dbReference>
<dbReference type="AlphaFoldDB" id="A0A5C7IJI2"/>
<sequence>MSQHTTTTGASDPHVAVLAFPFGTHAPPLLSIVSRLAASAPKTVFSFFNTEESNNSLLSTHKHYFLPNLKPFNVSNGVPEGHVLGGNPLENIELFIKAAPDNTRKAVAAAVAETGRKVSCLVNDAFLWFAADLAAEMEVPWVPCWLSGSNSLSAHFYTDLIRETVGVEGSEDELLKFIPGMSKVRIGDLPEGVFSQSLFSNIIYSAGLKLEQADVLFINCFEELNPTINTDLKSNFKQLLNVGPFNLISPPPKIPDTNGCLPWLDRQKPSSVAYIGFGSVSMLSPDELKAMAEVLEASKVPFIWSIKKSLQESLPNGFLERTKSNGIVVNWAPQLDVLAHNAVGVFVNHGGWNSVLESIGSGVPMICRPFFGDHYINGRMIEDVWEIGVIVDGGIFTKTGLLRCLDLILWQEKGKEIRENVRNLKQVTEKAIGSGGSSMENLKRLVDTVSRPNQKMLH</sequence>
<comment type="caution">
    <text evidence="4">The sequence shown here is derived from an EMBL/GenBank/DDBJ whole genome shotgun (WGS) entry which is preliminary data.</text>
</comment>
<comment type="similarity">
    <text evidence="1">Belongs to the UDP-glycosyltransferase family.</text>
</comment>
<evidence type="ECO:0000256" key="2">
    <source>
        <dbReference type="ARBA" id="ARBA00022676"/>
    </source>
</evidence>
<gene>
    <name evidence="4" type="ORF">EZV62_004368</name>
</gene>
<dbReference type="FunFam" id="3.40.50.2000:FF:000091">
    <property type="entry name" value="Glycosyltransferase"/>
    <property type="match status" value="1"/>
</dbReference>
<evidence type="ECO:0000256" key="1">
    <source>
        <dbReference type="ARBA" id="ARBA00009995"/>
    </source>
</evidence>
<proteinExistence type="inferred from homology"/>
<keyword evidence="3" id="KW-0808">Transferase</keyword>
<accession>A0A5C7IJI2</accession>
<dbReference type="FunFam" id="3.40.50.2000:FF:000129">
    <property type="entry name" value="Glycosyltransferase"/>
    <property type="match status" value="1"/>
</dbReference>
<dbReference type="Gene3D" id="3.40.50.2000">
    <property type="entry name" value="Glycogen Phosphorylase B"/>
    <property type="match status" value="2"/>
</dbReference>
<keyword evidence="2" id="KW-0328">Glycosyltransferase</keyword>
<evidence type="ECO:0000313" key="5">
    <source>
        <dbReference type="Proteomes" id="UP000323000"/>
    </source>
</evidence>
<dbReference type="Proteomes" id="UP000323000">
    <property type="component" value="Chromosome 2"/>
</dbReference>
<dbReference type="GO" id="GO:0080043">
    <property type="term" value="F:quercetin 3-O-glucosyltransferase activity"/>
    <property type="evidence" value="ECO:0007669"/>
    <property type="project" value="UniProtKB-ARBA"/>
</dbReference>
<evidence type="ECO:0008006" key="6">
    <source>
        <dbReference type="Google" id="ProtNLM"/>
    </source>
</evidence>
<dbReference type="GO" id="GO:0080044">
    <property type="term" value="F:quercetin 7-O-glucosyltransferase activity"/>
    <property type="evidence" value="ECO:0007669"/>
    <property type="project" value="TreeGrafter"/>
</dbReference>
<dbReference type="CDD" id="cd03784">
    <property type="entry name" value="GT1_Gtf-like"/>
    <property type="match status" value="1"/>
</dbReference>
<name>A0A5C7IJI2_9ROSI</name>